<keyword evidence="5" id="KW-0560">Oxidoreductase</keyword>
<evidence type="ECO:0000313" key="8">
    <source>
        <dbReference type="EMBL" id="ORX47959.1"/>
    </source>
</evidence>
<accession>A0A1X2G8N8</accession>
<evidence type="ECO:0000256" key="4">
    <source>
        <dbReference type="ARBA" id="ARBA00022827"/>
    </source>
</evidence>
<evidence type="ECO:0000256" key="5">
    <source>
        <dbReference type="ARBA" id="ARBA00023002"/>
    </source>
</evidence>
<comment type="caution">
    <text evidence="8">The sequence shown here is derived from an EMBL/GenBank/DDBJ whole genome shotgun (WGS) entry which is preliminary data.</text>
</comment>
<dbReference type="AlphaFoldDB" id="A0A1X2G8N8"/>
<comment type="cofactor">
    <cofactor evidence="1 6">
        <name>FAD</name>
        <dbReference type="ChEBI" id="CHEBI:57692"/>
    </cofactor>
</comment>
<dbReference type="Gene3D" id="3.30.9.10">
    <property type="entry name" value="D-Amino Acid Oxidase, subunit A, domain 2"/>
    <property type="match status" value="1"/>
</dbReference>
<keyword evidence="3" id="KW-0285">Flavoprotein</keyword>
<feature type="binding site" evidence="6">
    <location>
        <position position="185"/>
    </location>
    <ligand>
        <name>FAD</name>
        <dbReference type="ChEBI" id="CHEBI:57692"/>
    </ligand>
</feature>
<dbReference type="SUPFAM" id="SSF54373">
    <property type="entry name" value="FAD-linked reductases, C-terminal domain"/>
    <property type="match status" value="1"/>
</dbReference>
<dbReference type="Proteomes" id="UP000242146">
    <property type="component" value="Unassembled WGS sequence"/>
</dbReference>
<evidence type="ECO:0000256" key="2">
    <source>
        <dbReference type="ARBA" id="ARBA00006730"/>
    </source>
</evidence>
<feature type="binding site" evidence="6">
    <location>
        <position position="294"/>
    </location>
    <ligand>
        <name>D-dopa</name>
        <dbReference type="ChEBI" id="CHEBI:149689"/>
    </ligand>
</feature>
<evidence type="ECO:0000259" key="7">
    <source>
        <dbReference type="Pfam" id="PF01266"/>
    </source>
</evidence>
<keyword evidence="4 6" id="KW-0274">FAD</keyword>
<dbReference type="InterPro" id="IPR023209">
    <property type="entry name" value="DAO"/>
</dbReference>
<comment type="similarity">
    <text evidence="2">Belongs to the DAMOX/DASOX family.</text>
</comment>
<dbReference type="GO" id="GO:0071949">
    <property type="term" value="F:FAD binding"/>
    <property type="evidence" value="ECO:0007669"/>
    <property type="project" value="InterPro"/>
</dbReference>
<keyword evidence="9" id="KW-1185">Reference proteome</keyword>
<dbReference type="PANTHER" id="PTHR11530">
    <property type="entry name" value="D-AMINO ACID OXIDASE"/>
    <property type="match status" value="1"/>
</dbReference>
<dbReference type="Gene3D" id="3.40.50.720">
    <property type="entry name" value="NAD(P)-binding Rossmann-like Domain"/>
    <property type="match status" value="1"/>
</dbReference>
<evidence type="ECO:0000313" key="9">
    <source>
        <dbReference type="Proteomes" id="UP000242146"/>
    </source>
</evidence>
<organism evidence="8 9">
    <name type="scientific">Hesseltinella vesiculosa</name>
    <dbReference type="NCBI Taxonomy" id="101127"/>
    <lineage>
        <taxon>Eukaryota</taxon>
        <taxon>Fungi</taxon>
        <taxon>Fungi incertae sedis</taxon>
        <taxon>Mucoromycota</taxon>
        <taxon>Mucoromycotina</taxon>
        <taxon>Mucoromycetes</taxon>
        <taxon>Mucorales</taxon>
        <taxon>Cunninghamellaceae</taxon>
        <taxon>Hesseltinella</taxon>
    </lineage>
</organism>
<proteinExistence type="inferred from homology"/>
<dbReference type="GO" id="GO:0019478">
    <property type="term" value="P:D-amino acid catabolic process"/>
    <property type="evidence" value="ECO:0007669"/>
    <property type="project" value="TreeGrafter"/>
</dbReference>
<protein>
    <submittedName>
        <fullName evidence="8">Nucleotide-binding domain-containing protein</fullName>
    </submittedName>
</protein>
<dbReference type="STRING" id="101127.A0A1X2G8N8"/>
<feature type="domain" description="FAD dependent oxidoreductase" evidence="7">
    <location>
        <begin position="7"/>
        <end position="337"/>
    </location>
</feature>
<name>A0A1X2G8N8_9FUNG</name>
<dbReference type="PANTHER" id="PTHR11530:SF11">
    <property type="entry name" value="D-ASPARTATE OXIDASE"/>
    <property type="match status" value="1"/>
</dbReference>
<evidence type="ECO:0000256" key="1">
    <source>
        <dbReference type="ARBA" id="ARBA00001974"/>
    </source>
</evidence>
<evidence type="ECO:0000256" key="6">
    <source>
        <dbReference type="PIRSR" id="PIRSR000189-1"/>
    </source>
</evidence>
<dbReference type="GO" id="GO:0005737">
    <property type="term" value="C:cytoplasm"/>
    <property type="evidence" value="ECO:0007669"/>
    <property type="project" value="TreeGrafter"/>
</dbReference>
<dbReference type="OrthoDB" id="2015447at2759"/>
<dbReference type="PIRSF" id="PIRSF000189">
    <property type="entry name" value="D-aa_oxidase"/>
    <property type="match status" value="1"/>
</dbReference>
<dbReference type="SUPFAM" id="SSF51971">
    <property type="entry name" value="Nucleotide-binding domain"/>
    <property type="match status" value="1"/>
</dbReference>
<reference evidence="8 9" key="1">
    <citation type="submission" date="2016-07" db="EMBL/GenBank/DDBJ databases">
        <title>Pervasive Adenine N6-methylation of Active Genes in Fungi.</title>
        <authorList>
            <consortium name="DOE Joint Genome Institute"/>
            <person name="Mondo S.J."/>
            <person name="Dannebaum R.O."/>
            <person name="Kuo R.C."/>
            <person name="Labutti K."/>
            <person name="Haridas S."/>
            <person name="Kuo A."/>
            <person name="Salamov A."/>
            <person name="Ahrendt S.R."/>
            <person name="Lipzen A."/>
            <person name="Sullivan W."/>
            <person name="Andreopoulos W.B."/>
            <person name="Clum A."/>
            <person name="Lindquist E."/>
            <person name="Daum C."/>
            <person name="Ramamoorthy G.K."/>
            <person name="Gryganskyi A."/>
            <person name="Culley D."/>
            <person name="Magnuson J.K."/>
            <person name="James T.Y."/>
            <person name="O'Malley M.A."/>
            <person name="Stajich J.E."/>
            <person name="Spatafora J.W."/>
            <person name="Visel A."/>
            <person name="Grigoriev I.V."/>
        </authorList>
    </citation>
    <scope>NUCLEOTIDE SEQUENCE [LARGE SCALE GENOMIC DNA]</scope>
    <source>
        <strain evidence="8 9">NRRL 3301</strain>
    </source>
</reference>
<gene>
    <name evidence="8" type="ORF">DM01DRAFT_1385641</name>
</gene>
<dbReference type="InterPro" id="IPR006076">
    <property type="entry name" value="FAD-dep_OxRdtase"/>
</dbReference>
<dbReference type="Pfam" id="PF01266">
    <property type="entry name" value="DAO"/>
    <property type="match status" value="1"/>
</dbReference>
<dbReference type="GO" id="GO:0003884">
    <property type="term" value="F:D-amino-acid oxidase activity"/>
    <property type="evidence" value="ECO:0007669"/>
    <property type="project" value="InterPro"/>
</dbReference>
<feature type="binding site" evidence="6">
    <location>
        <position position="232"/>
    </location>
    <ligand>
        <name>D-dopa</name>
        <dbReference type="ChEBI" id="CHEBI:149689"/>
    </ligand>
</feature>
<dbReference type="EMBL" id="MCGT01000031">
    <property type="protein sequence ID" value="ORX47959.1"/>
    <property type="molecule type" value="Genomic_DNA"/>
</dbReference>
<sequence length="351" mass="39118">MSYKHGVVLGAGVSGLTTGIVLLRQGVKKVTVVGKHLAGEQTVEYASPWAGASILSFAQSSDKRLQDIDRDTLKVFHELANNAPESGVSWCAGYQFFATEDDPNEDRYWVRDLFQDYKRLSKEELPTGCSQGYSFVSFCANVPQYLQWLLSQFKALGGHLEKRPFDSLQDVIEHYKDADVLVNCTGLGSAHLKDVQDDSMYGVRGQTALVWAPHVKHQWYRDVTNEDKFCTYIIPRGDGSVICGGTMDADNHDTQADPELTKRILANCCDLHPFLAKGKGPDALKVLSINVGFRPGRKGGIRLEKQVKRRSNGDEVIVCHNYGHSSHGYQSSWGSSQRVWKLLSQRHLAKL</sequence>
<evidence type="ECO:0000256" key="3">
    <source>
        <dbReference type="ARBA" id="ARBA00022630"/>
    </source>
</evidence>